<keyword evidence="2" id="KW-0732">Signal</keyword>
<evidence type="ECO:0000256" key="2">
    <source>
        <dbReference type="SAM" id="SignalP"/>
    </source>
</evidence>
<feature type="chain" id="PRO_5046675219" evidence="2">
    <location>
        <begin position="27"/>
        <end position="121"/>
    </location>
</feature>
<dbReference type="RefSeq" id="WP_378969128.1">
    <property type="nucleotide sequence ID" value="NZ_JBHSWN010000001.1"/>
</dbReference>
<feature type="signal peptide" evidence="2">
    <location>
        <begin position="1"/>
        <end position="26"/>
    </location>
</feature>
<feature type="region of interest" description="Disordered" evidence="1">
    <location>
        <begin position="27"/>
        <end position="52"/>
    </location>
</feature>
<accession>A0ABW2BHF9</accession>
<protein>
    <submittedName>
        <fullName evidence="3">ComEA family DNA-binding protein</fullName>
    </submittedName>
</protein>
<gene>
    <name evidence="3" type="ORF">ACFQE0_09595</name>
</gene>
<reference evidence="4" key="1">
    <citation type="journal article" date="2019" name="Int. J. Syst. Evol. Microbiol.">
        <title>The Global Catalogue of Microorganisms (GCM) 10K type strain sequencing project: providing services to taxonomists for standard genome sequencing and annotation.</title>
        <authorList>
            <consortium name="The Broad Institute Genomics Platform"/>
            <consortium name="The Broad Institute Genome Sequencing Center for Infectious Disease"/>
            <person name="Wu L."/>
            <person name="Ma J."/>
        </authorList>
    </citation>
    <scope>NUCLEOTIDE SEQUENCE [LARGE SCALE GENOMIC DNA]</scope>
    <source>
        <strain evidence="4">CCUG 48316</strain>
    </source>
</reference>
<evidence type="ECO:0000256" key="1">
    <source>
        <dbReference type="SAM" id="MobiDB-lite"/>
    </source>
</evidence>
<keyword evidence="3" id="KW-0238">DNA-binding</keyword>
<sequence>MASSKTSSTLRAFALLSGLLAAPALAQAPAPAPTTAPTAPAKPMAPSAPVAGAPNAAKAPLLDLNSASAEELDKLPGIGAARSAAIIKGRPYKGKDELLQKKIIPQSVYDGIKDKIIAKQK</sequence>
<evidence type="ECO:0000313" key="4">
    <source>
        <dbReference type="Proteomes" id="UP001596292"/>
    </source>
</evidence>
<name>A0ABW2BHF9_9HYPH</name>
<dbReference type="GO" id="GO:0003677">
    <property type="term" value="F:DNA binding"/>
    <property type="evidence" value="ECO:0007669"/>
    <property type="project" value="UniProtKB-KW"/>
</dbReference>
<organism evidence="3 4">
    <name type="scientific">Methylobacterium komagatae</name>
    <dbReference type="NCBI Taxonomy" id="374425"/>
    <lineage>
        <taxon>Bacteria</taxon>
        <taxon>Pseudomonadati</taxon>
        <taxon>Pseudomonadota</taxon>
        <taxon>Alphaproteobacteria</taxon>
        <taxon>Hyphomicrobiales</taxon>
        <taxon>Methylobacteriaceae</taxon>
        <taxon>Methylobacterium</taxon>
    </lineage>
</organism>
<evidence type="ECO:0000313" key="3">
    <source>
        <dbReference type="EMBL" id="MFC6789847.1"/>
    </source>
</evidence>
<dbReference type="EMBL" id="JBHSWN010000001">
    <property type="protein sequence ID" value="MFC6789847.1"/>
    <property type="molecule type" value="Genomic_DNA"/>
</dbReference>
<comment type="caution">
    <text evidence="3">The sequence shown here is derived from an EMBL/GenBank/DDBJ whole genome shotgun (WGS) entry which is preliminary data.</text>
</comment>
<dbReference type="Proteomes" id="UP001596292">
    <property type="component" value="Unassembled WGS sequence"/>
</dbReference>
<dbReference type="Pfam" id="PF12836">
    <property type="entry name" value="HHH_3"/>
    <property type="match status" value="1"/>
</dbReference>
<dbReference type="Gene3D" id="1.10.150.320">
    <property type="entry name" value="Photosystem II 12 kDa extrinsic protein"/>
    <property type="match status" value="1"/>
</dbReference>
<keyword evidence="4" id="KW-1185">Reference proteome</keyword>
<proteinExistence type="predicted"/>
<dbReference type="SUPFAM" id="SSF81585">
    <property type="entry name" value="PsbU/PolX domain-like"/>
    <property type="match status" value="1"/>
</dbReference>